<gene>
    <name evidence="1" type="ORF">WMSIL1_LOCUS15004</name>
</gene>
<proteinExistence type="predicted"/>
<keyword evidence="2" id="KW-1185">Reference proteome</keyword>
<name>A0A564ZEH6_HYMDI</name>
<protein>
    <submittedName>
        <fullName evidence="1">Uncharacterized protein</fullName>
    </submittedName>
</protein>
<accession>A0A564ZEH6</accession>
<dbReference type="AlphaFoldDB" id="A0A564ZEH6"/>
<dbReference type="EMBL" id="CABIJS010000719">
    <property type="protein sequence ID" value="VUZ57752.1"/>
    <property type="molecule type" value="Genomic_DNA"/>
</dbReference>
<evidence type="ECO:0000313" key="1">
    <source>
        <dbReference type="EMBL" id="VUZ57752.1"/>
    </source>
</evidence>
<dbReference type="Proteomes" id="UP000321570">
    <property type="component" value="Unassembled WGS sequence"/>
</dbReference>
<evidence type="ECO:0000313" key="2">
    <source>
        <dbReference type="Proteomes" id="UP000321570"/>
    </source>
</evidence>
<reference evidence="1 2" key="1">
    <citation type="submission" date="2019-07" db="EMBL/GenBank/DDBJ databases">
        <authorList>
            <person name="Jastrzebski P J."/>
            <person name="Paukszto L."/>
            <person name="Jastrzebski P J."/>
        </authorList>
    </citation>
    <scope>NUCLEOTIDE SEQUENCE [LARGE SCALE GENOMIC DNA]</scope>
    <source>
        <strain evidence="1 2">WMS-il1</strain>
    </source>
</reference>
<organism evidence="1 2">
    <name type="scientific">Hymenolepis diminuta</name>
    <name type="common">Rat tapeworm</name>
    <dbReference type="NCBI Taxonomy" id="6216"/>
    <lineage>
        <taxon>Eukaryota</taxon>
        <taxon>Metazoa</taxon>
        <taxon>Spiralia</taxon>
        <taxon>Lophotrochozoa</taxon>
        <taxon>Platyhelminthes</taxon>
        <taxon>Cestoda</taxon>
        <taxon>Eucestoda</taxon>
        <taxon>Cyclophyllidea</taxon>
        <taxon>Hymenolepididae</taxon>
        <taxon>Hymenolepis</taxon>
    </lineage>
</organism>
<sequence>MYCAPTDLCLYLNSQRTKNANRSTSLTYHISAVLHNPDCPRSVLMVPSPLNSSLINFLLFSAKDGRK</sequence>
<feature type="non-terminal residue" evidence="1">
    <location>
        <position position="67"/>
    </location>
</feature>